<gene>
    <name evidence="1" type="ORF">VE26_03210</name>
</gene>
<organism evidence="1 2">
    <name type="scientific">Devosia chinhatensis</name>
    <dbReference type="NCBI Taxonomy" id="429727"/>
    <lineage>
        <taxon>Bacteria</taxon>
        <taxon>Pseudomonadati</taxon>
        <taxon>Pseudomonadota</taxon>
        <taxon>Alphaproteobacteria</taxon>
        <taxon>Hyphomicrobiales</taxon>
        <taxon>Devosiaceae</taxon>
        <taxon>Devosia</taxon>
    </lineage>
</organism>
<comment type="caution">
    <text evidence="1">The sequence shown here is derived from an EMBL/GenBank/DDBJ whole genome shotgun (WGS) entry which is preliminary data.</text>
</comment>
<evidence type="ECO:0000313" key="1">
    <source>
        <dbReference type="EMBL" id="KKB09051.1"/>
    </source>
</evidence>
<dbReference type="InterPro" id="IPR036188">
    <property type="entry name" value="FAD/NAD-bd_sf"/>
</dbReference>
<accession>A0A0F5FJP4</accession>
<sequence>MRRMNNPIADFAVIGSNSLARLVAGLLAGTHKRRVLFIGASQASYRLERSMDLSAAPITRPETWSLLSEGTAETLRLLARIVGRGAFRRIDPILTASTPRAEEALSHIRHMAMEFGIATEPTAPARLPSNHVGVAFRDAVCLQSSWIEPGLDAWNDKVGVERIAAESVFVDEDGSVRVIVRGEERMARQAVLADDQSIIAHLPPGQWPALLQRRPAVALMTAPLRPLPTPVLLDIGLGLYVHQQTEGGIALHGPGDFSKARRQLEAILGGTLASRVGQSMFQQLATSDGAPTFGRVAKAGADVIANTGSIGAFLAPALARWLAGEAKTHEAEWFGRRLITRDVSTNLVSEFASAPGISAS</sequence>
<dbReference type="Proteomes" id="UP000033649">
    <property type="component" value="Unassembled WGS sequence"/>
</dbReference>
<dbReference type="EMBL" id="JZEY01000054">
    <property type="protein sequence ID" value="KKB09051.1"/>
    <property type="molecule type" value="Genomic_DNA"/>
</dbReference>
<dbReference type="SUPFAM" id="SSF51905">
    <property type="entry name" value="FAD/NAD(P)-binding domain"/>
    <property type="match status" value="1"/>
</dbReference>
<protein>
    <recommendedName>
        <fullName evidence="3">FAD dependent oxidoreductase domain-containing protein</fullName>
    </recommendedName>
</protein>
<dbReference type="STRING" id="429727.VE26_03210"/>
<proteinExistence type="predicted"/>
<dbReference type="AlphaFoldDB" id="A0A0F5FJP4"/>
<reference evidence="1 2" key="1">
    <citation type="submission" date="2015-03" db="EMBL/GenBank/DDBJ databases">
        <authorList>
            <person name="Hassan Y."/>
            <person name="Lepp D."/>
            <person name="Li X.-Z."/>
            <person name="Zhou T."/>
        </authorList>
    </citation>
    <scope>NUCLEOTIDE SEQUENCE [LARGE SCALE GENOMIC DNA]</scope>
    <source>
        <strain evidence="1 2">IPL18</strain>
    </source>
</reference>
<name>A0A0F5FJP4_9HYPH</name>
<dbReference type="PATRIC" id="fig|429727.3.peg.669"/>
<evidence type="ECO:0008006" key="3">
    <source>
        <dbReference type="Google" id="ProtNLM"/>
    </source>
</evidence>
<keyword evidence="2" id="KW-1185">Reference proteome</keyword>
<evidence type="ECO:0000313" key="2">
    <source>
        <dbReference type="Proteomes" id="UP000033649"/>
    </source>
</evidence>